<organism evidence="1 2">
    <name type="scientific">Salix koriyanagi</name>
    <dbReference type="NCBI Taxonomy" id="2511006"/>
    <lineage>
        <taxon>Eukaryota</taxon>
        <taxon>Viridiplantae</taxon>
        <taxon>Streptophyta</taxon>
        <taxon>Embryophyta</taxon>
        <taxon>Tracheophyta</taxon>
        <taxon>Spermatophyta</taxon>
        <taxon>Magnoliopsida</taxon>
        <taxon>eudicotyledons</taxon>
        <taxon>Gunneridae</taxon>
        <taxon>Pentapetalae</taxon>
        <taxon>rosids</taxon>
        <taxon>fabids</taxon>
        <taxon>Malpighiales</taxon>
        <taxon>Salicaceae</taxon>
        <taxon>Saliceae</taxon>
        <taxon>Salix</taxon>
    </lineage>
</organism>
<protein>
    <submittedName>
        <fullName evidence="1">Uncharacterized protein</fullName>
    </submittedName>
</protein>
<dbReference type="Proteomes" id="UP001151752">
    <property type="component" value="Chromosome 10"/>
</dbReference>
<evidence type="ECO:0000313" key="1">
    <source>
        <dbReference type="EMBL" id="KAJ6771518.1"/>
    </source>
</evidence>
<name>A0A9Q0WSV8_9ROSI</name>
<sequence>MHLLFVCTEQTCFNYSFSRLICLTKLFINLNHVIS</sequence>
<comment type="caution">
    <text evidence="1">The sequence shown here is derived from an EMBL/GenBank/DDBJ whole genome shotgun (WGS) entry which is preliminary data.</text>
</comment>
<dbReference type="AlphaFoldDB" id="A0A9Q0WSV8"/>
<reference evidence="1" key="1">
    <citation type="submission" date="2022-11" db="EMBL/GenBank/DDBJ databases">
        <authorList>
            <person name="Hyden B.L."/>
            <person name="Feng K."/>
            <person name="Yates T."/>
            <person name="Jawdy S."/>
            <person name="Smart L.B."/>
            <person name="Muchero W."/>
        </authorList>
    </citation>
    <scope>NUCLEOTIDE SEQUENCE</scope>
    <source>
        <tissue evidence="1">Shoot tip</tissue>
    </source>
</reference>
<gene>
    <name evidence="1" type="ORF">OIU74_017873</name>
</gene>
<reference evidence="1" key="2">
    <citation type="journal article" date="2023" name="Int. J. Mol. Sci.">
        <title>De Novo Assembly and Annotation of 11 Diverse Shrub Willow (Salix) Genomes Reveals Novel Gene Organization in Sex-Linked Regions.</title>
        <authorList>
            <person name="Hyden B."/>
            <person name="Feng K."/>
            <person name="Yates T.B."/>
            <person name="Jawdy S."/>
            <person name="Cereghino C."/>
            <person name="Smart L.B."/>
            <person name="Muchero W."/>
        </authorList>
    </citation>
    <scope>NUCLEOTIDE SEQUENCE</scope>
    <source>
        <tissue evidence="1">Shoot tip</tissue>
    </source>
</reference>
<evidence type="ECO:0000313" key="2">
    <source>
        <dbReference type="Proteomes" id="UP001151752"/>
    </source>
</evidence>
<dbReference type="EMBL" id="JAPFFM010000002">
    <property type="protein sequence ID" value="KAJ6771518.1"/>
    <property type="molecule type" value="Genomic_DNA"/>
</dbReference>
<proteinExistence type="predicted"/>
<keyword evidence="2" id="KW-1185">Reference proteome</keyword>
<accession>A0A9Q0WSV8</accession>